<feature type="compositionally biased region" description="Pro residues" evidence="8">
    <location>
        <begin position="379"/>
        <end position="393"/>
    </location>
</feature>
<feature type="compositionally biased region" description="Basic and acidic residues" evidence="8">
    <location>
        <begin position="851"/>
        <end position="863"/>
    </location>
</feature>
<dbReference type="PANTHER" id="PTHR12346">
    <property type="entry name" value="SIN3B-RELATED"/>
    <property type="match status" value="1"/>
</dbReference>
<dbReference type="SUPFAM" id="SSF47762">
    <property type="entry name" value="PAH2 domain"/>
    <property type="match status" value="3"/>
</dbReference>
<organism evidence="10 11">
    <name type="scientific">Ganoderma sinense ZZ0214-1</name>
    <dbReference type="NCBI Taxonomy" id="1077348"/>
    <lineage>
        <taxon>Eukaryota</taxon>
        <taxon>Fungi</taxon>
        <taxon>Dikarya</taxon>
        <taxon>Basidiomycota</taxon>
        <taxon>Agaricomycotina</taxon>
        <taxon>Agaricomycetes</taxon>
        <taxon>Polyporales</taxon>
        <taxon>Polyporaceae</taxon>
        <taxon>Ganoderma</taxon>
    </lineage>
</organism>
<feature type="compositionally biased region" description="Pro residues" evidence="8">
    <location>
        <begin position="1235"/>
        <end position="1244"/>
    </location>
</feature>
<gene>
    <name evidence="10" type="ORF">GSI_10923</name>
</gene>
<keyword evidence="6 7" id="KW-0539">Nucleus</keyword>
<feature type="compositionally biased region" description="Pro residues" evidence="8">
    <location>
        <begin position="1462"/>
        <end position="1472"/>
    </location>
</feature>
<feature type="region of interest" description="Disordered" evidence="8">
    <location>
        <begin position="826"/>
        <end position="910"/>
    </location>
</feature>
<dbReference type="GO" id="GO:0003714">
    <property type="term" value="F:transcription corepressor activity"/>
    <property type="evidence" value="ECO:0007669"/>
    <property type="project" value="InterPro"/>
</dbReference>
<feature type="compositionally biased region" description="Low complexity" evidence="8">
    <location>
        <begin position="1407"/>
        <end position="1419"/>
    </location>
</feature>
<feature type="region of interest" description="Disordered" evidence="8">
    <location>
        <begin position="1"/>
        <end position="73"/>
    </location>
</feature>
<evidence type="ECO:0000259" key="9">
    <source>
        <dbReference type="SMART" id="SM00761"/>
    </source>
</evidence>
<dbReference type="InterPro" id="IPR003822">
    <property type="entry name" value="PAH"/>
</dbReference>
<evidence type="ECO:0000256" key="4">
    <source>
        <dbReference type="ARBA" id="ARBA00023015"/>
    </source>
</evidence>
<dbReference type="Gene3D" id="1.20.1160.11">
    <property type="entry name" value="Paired amphipathic helix"/>
    <property type="match status" value="3"/>
</dbReference>
<feature type="compositionally biased region" description="Basic and acidic residues" evidence="8">
    <location>
        <begin position="1512"/>
        <end position="1527"/>
    </location>
</feature>
<comment type="caution">
    <text evidence="10">The sequence shown here is derived from an EMBL/GenBank/DDBJ whole genome shotgun (WGS) entry which is preliminary data.</text>
</comment>
<dbReference type="GO" id="GO:0000122">
    <property type="term" value="P:negative regulation of transcription by RNA polymerase II"/>
    <property type="evidence" value="ECO:0007669"/>
    <property type="project" value="TreeGrafter"/>
</dbReference>
<evidence type="ECO:0000256" key="3">
    <source>
        <dbReference type="ARBA" id="ARBA00022737"/>
    </source>
</evidence>
<feature type="compositionally biased region" description="Basic and acidic residues" evidence="8">
    <location>
        <begin position="298"/>
        <end position="319"/>
    </location>
</feature>
<name>A0A2G8S1X0_9APHY</name>
<keyword evidence="5" id="KW-0804">Transcription</keyword>
<dbReference type="STRING" id="1077348.A0A2G8S1X0"/>
<evidence type="ECO:0000256" key="5">
    <source>
        <dbReference type="ARBA" id="ARBA00023163"/>
    </source>
</evidence>
<reference evidence="10 11" key="1">
    <citation type="journal article" date="2015" name="Sci. Rep.">
        <title>Chromosome-level genome map provides insights into diverse defense mechanisms in the medicinal fungus Ganoderma sinense.</title>
        <authorList>
            <person name="Zhu Y."/>
            <person name="Xu J."/>
            <person name="Sun C."/>
            <person name="Zhou S."/>
            <person name="Xu H."/>
            <person name="Nelson D.R."/>
            <person name="Qian J."/>
            <person name="Song J."/>
            <person name="Luo H."/>
            <person name="Xiang L."/>
            <person name="Li Y."/>
            <person name="Xu Z."/>
            <person name="Ji A."/>
            <person name="Wang L."/>
            <person name="Lu S."/>
            <person name="Hayward A."/>
            <person name="Sun W."/>
            <person name="Li X."/>
            <person name="Schwartz D.C."/>
            <person name="Wang Y."/>
            <person name="Chen S."/>
        </authorList>
    </citation>
    <scope>NUCLEOTIDE SEQUENCE [LARGE SCALE GENOMIC DNA]</scope>
    <source>
        <strain evidence="10 11">ZZ0214-1</strain>
    </source>
</reference>
<feature type="compositionally biased region" description="Basic and acidic residues" evidence="8">
    <location>
        <begin position="336"/>
        <end position="347"/>
    </location>
</feature>
<evidence type="ECO:0000313" key="10">
    <source>
        <dbReference type="EMBL" id="PIL27770.1"/>
    </source>
</evidence>
<protein>
    <submittedName>
        <fullName evidence="10">Transporter</fullName>
    </submittedName>
</protein>
<feature type="domain" description="Histone deacetylase interacting" evidence="9">
    <location>
        <begin position="512"/>
        <end position="612"/>
    </location>
</feature>
<evidence type="ECO:0000256" key="7">
    <source>
        <dbReference type="PROSITE-ProRule" id="PRU00810"/>
    </source>
</evidence>
<feature type="region of interest" description="Disordered" evidence="8">
    <location>
        <begin position="298"/>
        <end position="407"/>
    </location>
</feature>
<dbReference type="Pfam" id="PF16879">
    <property type="entry name" value="Sin3a_C"/>
    <property type="match status" value="1"/>
</dbReference>
<feature type="compositionally biased region" description="Low complexity" evidence="8">
    <location>
        <begin position="364"/>
        <end position="378"/>
    </location>
</feature>
<dbReference type="InterPro" id="IPR039774">
    <property type="entry name" value="Sin3-like"/>
</dbReference>
<dbReference type="Pfam" id="PF08295">
    <property type="entry name" value="Sin3_corepress"/>
    <property type="match status" value="1"/>
</dbReference>
<feature type="compositionally biased region" description="Polar residues" evidence="8">
    <location>
        <begin position="394"/>
        <end position="403"/>
    </location>
</feature>
<feature type="compositionally biased region" description="Pro residues" evidence="8">
    <location>
        <begin position="1351"/>
        <end position="1368"/>
    </location>
</feature>
<comment type="subcellular location">
    <subcellularLocation>
        <location evidence="1 7">Nucleus</location>
    </subcellularLocation>
</comment>
<dbReference type="PROSITE" id="PS51477">
    <property type="entry name" value="PAH"/>
    <property type="match status" value="2"/>
</dbReference>
<evidence type="ECO:0000313" key="11">
    <source>
        <dbReference type="Proteomes" id="UP000230002"/>
    </source>
</evidence>
<sequence length="1539" mass="169598">MDAHDGVVPAEGRMTTGRASKPASPRPPLQSTDNDPLGQPLESPTSLGPQDGNIPASAGSPEQQGGGDRPLNVSDALSYLDSVKLQFADQPEVYNKFLDIMKDFKSQLIDTPGVIERVSNLFHGHPALIQGFNTFLPAGYRIETGDNADPNTITVTTPAGTTTQATNAAFKYGKQQTVTERVAELVNSEPEAPVVSQESLKPALEFVQKLRTRYANQPAVYQRFLKTLAESGNQGQSDISRMESWSVACLSARYPKGEVMTEIMDLLKDSPDLMRDFVQFLPDERVQKEELARIAKLEDSRKAGESRSKRGAKEAKDENAAGSTAAAGQKRKRKPAEREKEKEKEPVVRASANKKAKVHTASEAPSPALAQRQAAAVAPPSPARAPPQPPPQTFYPSHHQTVSLAPPVPIPVQTVNSIHPSDETHFFERVKRALDNRETYNEFLKLVNLFTQDIINTTRLVREARTFLGDGELMAQFKDILGWDVNKERMAVLEESWTRPMGVLDRPSRHQLHSRYGSYRKLPVHEVNVQCSGRDEMCNSVLNDEWISQPTFASEDAGFIAHKKNVYEEALHRSEEERHEYDFHVEAIHRTIQVLEPLNNKIAQLSPEERATFKLKPNLGGVGKAIHQRVIKKIYGRDLGIEVWGAMQEVPATAIPVVLMRLKQKHDEWKRAQREWDKVWREVDARNYHKSLDHQSVTFKAADKKAITQKAFVTQIEAARDEQRVKRASLVDPLFARTKPRHQLEFVVEDTAVLQDSLKLVLSFLDRTQGQISLPDRKKIETFMRSFVPLFFMVDSAIFNAAFVPHHESVDSDLEIEAAGEDVEMGSVNGSVSSSRSRGNKKGNGANGSGDLRKRLLKSEQAKSSRRTRAQEAASPTPPSRFASPALSEAMQVDGEGARPENGAIRNGIDKSTSRRRGTFYTNTAFYVLLRLLEVLYLRLHLFKNLTKEMADRNNDPFEPNPSSIRSTIQADLAKLGNRLDQSSHYYELMLESCEKLFDNELEQPAFEEMMRYMFGLKHAFKLFTVDKLIGALIKQIQTILSDPKSQDLYELLRREREIPSPMTQDLINCRRNTERVLGPDENLFRIDWLPEPRTMTIQLIGKDDASYDDSEVMNGRWQDYIESFVSHHYTAGVPTSSTIRRPFLLRTKVPSLAGVMPDIVARGGLQIKVCVRTYRLFFVSHSEDIMVRISSRKECTDARKAVESRNEKRRKWLEDYASTHVKDEPQSATAEVAPKPPPAPPSQPQALSDSAPETPAESVLPPVTKDIEMGISKETEPEGTAYTAPQDDPAEAAAAVAAIGPAPEPDPEDVTMGDTTPAPEPAPQEVFGRASEPESSTRPTTDAVAKRNPSPAPVAPQPPSDSSPEAPPTITSALPPAYAPAHSGRPSTPPQPELPKHTPSVPAPGPSTTESEPTPSSSQLPAPTPQPGPGPGPVLAETSIPAKASDPSPNHAPPQAAASPVPTPKPKPKPTPDVATEPTVPPVASPPQAHTPTASDPRPESASHPPTSSDSTREREPAAPEPRDPPSEAPPASSSSSS</sequence>
<dbReference type="InterPro" id="IPR036600">
    <property type="entry name" value="PAH_sf"/>
</dbReference>
<keyword evidence="4" id="KW-0805">Transcription regulation</keyword>
<dbReference type="OrthoDB" id="10265969at2759"/>
<dbReference type="InterPro" id="IPR031693">
    <property type="entry name" value="Sin3_C"/>
</dbReference>
<keyword evidence="2" id="KW-0678">Repressor</keyword>
<dbReference type="PANTHER" id="PTHR12346:SF0">
    <property type="entry name" value="SIN3A, ISOFORM G"/>
    <property type="match status" value="1"/>
</dbReference>
<evidence type="ECO:0000256" key="1">
    <source>
        <dbReference type="ARBA" id="ARBA00004123"/>
    </source>
</evidence>
<evidence type="ECO:0000256" key="6">
    <source>
        <dbReference type="ARBA" id="ARBA00023242"/>
    </source>
</evidence>
<feature type="region of interest" description="Disordered" evidence="8">
    <location>
        <begin position="1218"/>
        <end position="1539"/>
    </location>
</feature>
<dbReference type="Proteomes" id="UP000230002">
    <property type="component" value="Unassembled WGS sequence"/>
</dbReference>
<dbReference type="FunFam" id="1.20.1160.11:FF:000001">
    <property type="entry name" value="Paired amphipathic helix protein Sin3"/>
    <property type="match status" value="1"/>
</dbReference>
<keyword evidence="11" id="KW-1185">Reference proteome</keyword>
<dbReference type="FunFam" id="1.20.1160.11:FF:000002">
    <property type="entry name" value="Paired amphipathic helix protein SIN3"/>
    <property type="match status" value="1"/>
</dbReference>
<dbReference type="SMART" id="SM00761">
    <property type="entry name" value="HDAC_interact"/>
    <property type="match status" value="1"/>
</dbReference>
<proteinExistence type="predicted"/>
<dbReference type="GO" id="GO:0070822">
    <property type="term" value="C:Sin3-type complex"/>
    <property type="evidence" value="ECO:0007669"/>
    <property type="project" value="TreeGrafter"/>
</dbReference>
<feature type="compositionally biased region" description="Pro residues" evidence="8">
    <location>
        <begin position="1423"/>
        <end position="1433"/>
    </location>
</feature>
<feature type="compositionally biased region" description="Low complexity" evidence="8">
    <location>
        <begin position="826"/>
        <end position="837"/>
    </location>
</feature>
<feature type="compositionally biased region" description="Basic and acidic residues" evidence="8">
    <location>
        <begin position="1266"/>
        <end position="1277"/>
    </location>
</feature>
<evidence type="ECO:0000256" key="8">
    <source>
        <dbReference type="SAM" id="MobiDB-lite"/>
    </source>
</evidence>
<dbReference type="InterPro" id="IPR013194">
    <property type="entry name" value="HDAC_interact_dom"/>
</dbReference>
<feature type="compositionally biased region" description="Low complexity" evidence="8">
    <location>
        <begin position="1285"/>
        <end position="1302"/>
    </location>
</feature>
<dbReference type="EMBL" id="AYKW01000034">
    <property type="protein sequence ID" value="PIL27770.1"/>
    <property type="molecule type" value="Genomic_DNA"/>
</dbReference>
<keyword evidence="3" id="KW-0677">Repeat</keyword>
<accession>A0A2G8S1X0</accession>
<dbReference type="Pfam" id="PF02671">
    <property type="entry name" value="PAH"/>
    <property type="match status" value="3"/>
</dbReference>
<evidence type="ECO:0000256" key="2">
    <source>
        <dbReference type="ARBA" id="ARBA00022491"/>
    </source>
</evidence>